<feature type="compositionally biased region" description="Polar residues" evidence="1">
    <location>
        <begin position="69"/>
        <end position="80"/>
    </location>
</feature>
<feature type="region of interest" description="Disordered" evidence="1">
    <location>
        <begin position="1"/>
        <end position="131"/>
    </location>
</feature>
<evidence type="ECO:0000256" key="1">
    <source>
        <dbReference type="SAM" id="MobiDB-lite"/>
    </source>
</evidence>
<keyword evidence="3" id="KW-1185">Reference proteome</keyword>
<dbReference type="EMBL" id="LXQA010202774">
    <property type="protein sequence ID" value="MCI33245.1"/>
    <property type="molecule type" value="Genomic_DNA"/>
</dbReference>
<accession>A0A392RCD9</accession>
<feature type="compositionally biased region" description="Basic residues" evidence="1">
    <location>
        <begin position="95"/>
        <end position="111"/>
    </location>
</feature>
<dbReference type="AlphaFoldDB" id="A0A392RCD9"/>
<proteinExistence type="predicted"/>
<comment type="caution">
    <text evidence="2">The sequence shown here is derived from an EMBL/GenBank/DDBJ whole genome shotgun (WGS) entry which is preliminary data.</text>
</comment>
<protein>
    <submittedName>
        <fullName evidence="2">Uncharacterized protein</fullName>
    </submittedName>
</protein>
<evidence type="ECO:0000313" key="3">
    <source>
        <dbReference type="Proteomes" id="UP000265520"/>
    </source>
</evidence>
<feature type="compositionally biased region" description="Low complexity" evidence="1">
    <location>
        <begin position="48"/>
        <end position="59"/>
    </location>
</feature>
<dbReference type="Proteomes" id="UP000265520">
    <property type="component" value="Unassembled WGS sequence"/>
</dbReference>
<name>A0A392RCD9_9FABA</name>
<feature type="compositionally biased region" description="Basic and acidic residues" evidence="1">
    <location>
        <begin position="33"/>
        <end position="44"/>
    </location>
</feature>
<feature type="compositionally biased region" description="Polar residues" evidence="1">
    <location>
        <begin position="7"/>
        <end position="22"/>
    </location>
</feature>
<reference evidence="2 3" key="1">
    <citation type="journal article" date="2018" name="Front. Plant Sci.">
        <title>Red Clover (Trifolium pratense) and Zigzag Clover (T. medium) - A Picture of Genomic Similarities and Differences.</title>
        <authorList>
            <person name="Dluhosova J."/>
            <person name="Istvanek J."/>
            <person name="Nedelnik J."/>
            <person name="Repkova J."/>
        </authorList>
    </citation>
    <scope>NUCLEOTIDE SEQUENCE [LARGE SCALE GENOMIC DNA]</scope>
    <source>
        <strain evidence="3">cv. 10/8</strain>
        <tissue evidence="2">Leaf</tissue>
    </source>
</reference>
<feature type="non-terminal residue" evidence="2">
    <location>
        <position position="131"/>
    </location>
</feature>
<organism evidence="2 3">
    <name type="scientific">Trifolium medium</name>
    <dbReference type="NCBI Taxonomy" id="97028"/>
    <lineage>
        <taxon>Eukaryota</taxon>
        <taxon>Viridiplantae</taxon>
        <taxon>Streptophyta</taxon>
        <taxon>Embryophyta</taxon>
        <taxon>Tracheophyta</taxon>
        <taxon>Spermatophyta</taxon>
        <taxon>Magnoliopsida</taxon>
        <taxon>eudicotyledons</taxon>
        <taxon>Gunneridae</taxon>
        <taxon>Pentapetalae</taxon>
        <taxon>rosids</taxon>
        <taxon>fabids</taxon>
        <taxon>Fabales</taxon>
        <taxon>Fabaceae</taxon>
        <taxon>Papilionoideae</taxon>
        <taxon>50 kb inversion clade</taxon>
        <taxon>NPAAA clade</taxon>
        <taxon>Hologalegina</taxon>
        <taxon>IRL clade</taxon>
        <taxon>Trifolieae</taxon>
        <taxon>Trifolium</taxon>
    </lineage>
</organism>
<evidence type="ECO:0000313" key="2">
    <source>
        <dbReference type="EMBL" id="MCI33245.1"/>
    </source>
</evidence>
<sequence>MRLNKASGRTLTTADIGASSTAGKPLKRKRADKGKADKVVEEKKKSGKTSASGAGASETRASEEITASEHMTSDNVQASEDVNAETEPIQEKVQKKPRSERKKASRVLRRLKIQDDEDTDEEPLVNKRMRT</sequence>